<keyword evidence="1" id="KW-1185">Reference proteome</keyword>
<proteinExistence type="predicted"/>
<dbReference type="AlphaFoldDB" id="A0A915HTE0"/>
<sequence length="83" mass="9491">MRFNISLEAGHFAPSILNVTVQLNEKKAIVEQPRVNQTIIGQSPIVLRVKPWLIGDALRCAIATDFQTFFLYEEKLGHELKFH</sequence>
<dbReference type="Proteomes" id="UP000887565">
    <property type="component" value="Unplaced"/>
</dbReference>
<name>A0A915HTE0_ROMCU</name>
<organism evidence="1 2">
    <name type="scientific">Romanomermis culicivorax</name>
    <name type="common">Nematode worm</name>
    <dbReference type="NCBI Taxonomy" id="13658"/>
    <lineage>
        <taxon>Eukaryota</taxon>
        <taxon>Metazoa</taxon>
        <taxon>Ecdysozoa</taxon>
        <taxon>Nematoda</taxon>
        <taxon>Enoplea</taxon>
        <taxon>Dorylaimia</taxon>
        <taxon>Mermithida</taxon>
        <taxon>Mermithoidea</taxon>
        <taxon>Mermithidae</taxon>
        <taxon>Romanomermis</taxon>
    </lineage>
</organism>
<evidence type="ECO:0000313" key="2">
    <source>
        <dbReference type="WBParaSite" id="nRc.2.0.1.t04660-RA"/>
    </source>
</evidence>
<protein>
    <submittedName>
        <fullName evidence="2">Uncharacterized protein</fullName>
    </submittedName>
</protein>
<accession>A0A915HTE0</accession>
<evidence type="ECO:0000313" key="1">
    <source>
        <dbReference type="Proteomes" id="UP000887565"/>
    </source>
</evidence>
<dbReference type="WBParaSite" id="nRc.2.0.1.t04660-RA">
    <property type="protein sequence ID" value="nRc.2.0.1.t04660-RA"/>
    <property type="gene ID" value="nRc.2.0.1.g04660"/>
</dbReference>
<reference evidence="2" key="1">
    <citation type="submission" date="2022-11" db="UniProtKB">
        <authorList>
            <consortium name="WormBaseParasite"/>
        </authorList>
    </citation>
    <scope>IDENTIFICATION</scope>
</reference>